<accession>A0ABD2BDL3</accession>
<dbReference type="EMBL" id="JAUDFV010000110">
    <property type="protein sequence ID" value="KAL2730755.1"/>
    <property type="molecule type" value="Genomic_DNA"/>
</dbReference>
<organism evidence="1 2">
    <name type="scientific">Vespula squamosa</name>
    <name type="common">Southern yellow jacket</name>
    <name type="synonym">Wasp</name>
    <dbReference type="NCBI Taxonomy" id="30214"/>
    <lineage>
        <taxon>Eukaryota</taxon>
        <taxon>Metazoa</taxon>
        <taxon>Ecdysozoa</taxon>
        <taxon>Arthropoda</taxon>
        <taxon>Hexapoda</taxon>
        <taxon>Insecta</taxon>
        <taxon>Pterygota</taxon>
        <taxon>Neoptera</taxon>
        <taxon>Endopterygota</taxon>
        <taxon>Hymenoptera</taxon>
        <taxon>Apocrita</taxon>
        <taxon>Aculeata</taxon>
        <taxon>Vespoidea</taxon>
        <taxon>Vespidae</taxon>
        <taxon>Vespinae</taxon>
        <taxon>Vespula</taxon>
    </lineage>
</organism>
<dbReference type="Proteomes" id="UP001607302">
    <property type="component" value="Unassembled WGS sequence"/>
</dbReference>
<reference evidence="1 2" key="1">
    <citation type="journal article" date="2024" name="Ann. Entomol. Soc. Am.">
        <title>Genomic analyses of the southern and eastern yellowjacket wasps (Hymenoptera: Vespidae) reveal evolutionary signatures of social life.</title>
        <authorList>
            <person name="Catto M.A."/>
            <person name="Caine P.B."/>
            <person name="Orr S.E."/>
            <person name="Hunt B.G."/>
            <person name="Goodisman M.A.D."/>
        </authorList>
    </citation>
    <scope>NUCLEOTIDE SEQUENCE [LARGE SCALE GENOMIC DNA]</scope>
    <source>
        <strain evidence="1">233</strain>
        <tissue evidence="1">Head and thorax</tissue>
    </source>
</reference>
<sequence length="86" mass="10234">MKCTKKQETSITLEDKDYQLKVENSNRAIDRTNKLLRDNENKDEWRQLRERKSKFEIEDKPTAINMPDTYESTVAERIGKMSIPEI</sequence>
<keyword evidence="2" id="KW-1185">Reference proteome</keyword>
<evidence type="ECO:0000313" key="1">
    <source>
        <dbReference type="EMBL" id="KAL2730755.1"/>
    </source>
</evidence>
<protein>
    <submittedName>
        <fullName evidence="1">Uncharacterized protein</fullName>
    </submittedName>
</protein>
<name>A0ABD2BDL3_VESSQ</name>
<evidence type="ECO:0000313" key="2">
    <source>
        <dbReference type="Proteomes" id="UP001607302"/>
    </source>
</evidence>
<comment type="caution">
    <text evidence="1">The sequence shown here is derived from an EMBL/GenBank/DDBJ whole genome shotgun (WGS) entry which is preliminary data.</text>
</comment>
<proteinExistence type="predicted"/>
<dbReference type="AlphaFoldDB" id="A0ABD2BDL3"/>
<gene>
    <name evidence="1" type="ORF">V1478_005168</name>
</gene>